<accession>A0A1H7UNL5</accession>
<dbReference type="Proteomes" id="UP000183015">
    <property type="component" value="Unassembled WGS sequence"/>
</dbReference>
<organism evidence="3 4">
    <name type="scientific">Streptacidiphilus jiangxiensis</name>
    <dbReference type="NCBI Taxonomy" id="235985"/>
    <lineage>
        <taxon>Bacteria</taxon>
        <taxon>Bacillati</taxon>
        <taxon>Actinomycetota</taxon>
        <taxon>Actinomycetes</taxon>
        <taxon>Kitasatosporales</taxon>
        <taxon>Streptomycetaceae</taxon>
        <taxon>Streptacidiphilus</taxon>
    </lineage>
</organism>
<proteinExistence type="predicted"/>
<feature type="chain" id="PRO_5039178891" evidence="1">
    <location>
        <begin position="27"/>
        <end position="467"/>
    </location>
</feature>
<dbReference type="CDD" id="cd00161">
    <property type="entry name" value="beta-trefoil_Ricin-like"/>
    <property type="match status" value="1"/>
</dbReference>
<dbReference type="InterPro" id="IPR000772">
    <property type="entry name" value="Ricin_B_lectin"/>
</dbReference>
<dbReference type="InterPro" id="IPR052750">
    <property type="entry name" value="GH18_Chitinase"/>
</dbReference>
<dbReference type="PROSITE" id="PS50231">
    <property type="entry name" value="RICIN_B_LECTIN"/>
    <property type="match status" value="1"/>
</dbReference>
<gene>
    <name evidence="3" type="ORF">SAMN05414137_11663</name>
</gene>
<dbReference type="Pfam" id="PF14200">
    <property type="entry name" value="RicinB_lectin_2"/>
    <property type="match status" value="1"/>
</dbReference>
<keyword evidence="1" id="KW-0732">Signal</keyword>
<dbReference type="InterPro" id="IPR017853">
    <property type="entry name" value="GH"/>
</dbReference>
<dbReference type="OrthoDB" id="99456at2"/>
<dbReference type="EMBL" id="FOAZ01000016">
    <property type="protein sequence ID" value="SEL98386.1"/>
    <property type="molecule type" value="Genomic_DNA"/>
</dbReference>
<dbReference type="PROSITE" id="PS51910">
    <property type="entry name" value="GH18_2"/>
    <property type="match status" value="1"/>
</dbReference>
<protein>
    <submittedName>
        <fullName evidence="3">Chitinase</fullName>
    </submittedName>
</protein>
<evidence type="ECO:0000256" key="1">
    <source>
        <dbReference type="SAM" id="SignalP"/>
    </source>
</evidence>
<name>A0A1H7UNL5_STRJI</name>
<keyword evidence="4" id="KW-1185">Reference proteome</keyword>
<evidence type="ECO:0000313" key="3">
    <source>
        <dbReference type="EMBL" id="SEL98386.1"/>
    </source>
</evidence>
<dbReference type="InterPro" id="IPR001223">
    <property type="entry name" value="Glyco_hydro18_cat"/>
</dbReference>
<dbReference type="STRING" id="235985.SAMN05414137_11663"/>
<dbReference type="PANTHER" id="PTHR42976">
    <property type="entry name" value="BIFUNCTIONAL CHITINASE/LYSOZYME-RELATED"/>
    <property type="match status" value="1"/>
</dbReference>
<evidence type="ECO:0000259" key="2">
    <source>
        <dbReference type="PROSITE" id="PS51910"/>
    </source>
</evidence>
<feature type="domain" description="GH18" evidence="2">
    <location>
        <begin position="38"/>
        <end position="315"/>
    </location>
</feature>
<dbReference type="eggNOG" id="COG1554">
    <property type="taxonomic scope" value="Bacteria"/>
</dbReference>
<dbReference type="eggNOG" id="COG3979">
    <property type="taxonomic scope" value="Bacteria"/>
</dbReference>
<reference evidence="4" key="1">
    <citation type="submission" date="2016-10" db="EMBL/GenBank/DDBJ databases">
        <authorList>
            <person name="Varghese N."/>
        </authorList>
    </citation>
    <scope>NUCLEOTIDE SEQUENCE [LARGE SCALE GENOMIC DNA]</scope>
    <source>
        <strain evidence="4">DSM 45096 / BCRC 16803 / CGMCC 4.1857 / CIP 109030 / JCM 12277 / KCTC 19219 / NBRC 100920 / 33214</strain>
    </source>
</reference>
<sequence length="467" mass="47924">MPHGVRKLLVLAASTVLPAASATVLAAPAHAAAPAFPAHYSAPYLQISAADAGDMAADKNATGTALYSLAFLTPQSGCTPMWEDNNDAMNAFTSQVSALQAAGGNVIPSFGGASGGELAQTCTSVSSLEAAYAKVVSTYHVTRLDFDIEGSVLDDTASDQRRDQALAQLQAANPAVQIDFTVPVDPTGMESDVTSMLTGAVKAGVKVNLVNIMTMDFGNGENALNDAESAANGSVPQLESIFGISGSGAWGMLGLTPIAGQNDDNEVFSQSDASTLESFAAAHGVQELAFWEVDGYDKGTGYAYSKIFNKITGGSTGGGGGGSFPSGYHRLVVQHSGLCVDVAGASTSNGAAIEQNSCATSGQTSQELQFLPVSGGYGELQDQNSGKDLVVQSASTTNGAAIIQYTQNGTANGLWLPVQQADGTWQFKNQNSGLCLDQTGAVTTAGATFDQWTCKTGTGTNQDFRTE</sequence>
<dbReference type="InterPro" id="IPR035992">
    <property type="entry name" value="Ricin_B-like_lectins"/>
</dbReference>
<dbReference type="SUPFAM" id="SSF51445">
    <property type="entry name" value="(Trans)glycosidases"/>
    <property type="match status" value="1"/>
</dbReference>
<dbReference type="RefSeq" id="WP_042444987.1">
    <property type="nucleotide sequence ID" value="NZ_BBPN01000008.1"/>
</dbReference>
<dbReference type="PANTHER" id="PTHR42976:SF1">
    <property type="entry name" value="GH18 DOMAIN-CONTAINING PROTEIN-RELATED"/>
    <property type="match status" value="1"/>
</dbReference>
<dbReference type="GO" id="GO:0005975">
    <property type="term" value="P:carbohydrate metabolic process"/>
    <property type="evidence" value="ECO:0007669"/>
    <property type="project" value="InterPro"/>
</dbReference>
<feature type="signal peptide" evidence="1">
    <location>
        <begin position="1"/>
        <end position="26"/>
    </location>
</feature>
<dbReference type="AlphaFoldDB" id="A0A1H7UNL5"/>
<dbReference type="Gene3D" id="3.20.20.80">
    <property type="entry name" value="Glycosidases"/>
    <property type="match status" value="1"/>
</dbReference>
<evidence type="ECO:0000313" key="4">
    <source>
        <dbReference type="Proteomes" id="UP000183015"/>
    </source>
</evidence>
<dbReference type="Gene3D" id="2.80.10.50">
    <property type="match status" value="1"/>
</dbReference>
<dbReference type="SUPFAM" id="SSF50370">
    <property type="entry name" value="Ricin B-like lectins"/>
    <property type="match status" value="1"/>
</dbReference>